<reference evidence="2 3" key="1">
    <citation type="submission" date="2014-03" db="EMBL/GenBank/DDBJ databases">
        <title>Draft genome of the hookworm Oesophagostomum dentatum.</title>
        <authorList>
            <person name="Mitreva M."/>
        </authorList>
    </citation>
    <scope>NUCLEOTIDE SEQUENCE [LARGE SCALE GENOMIC DNA]</scope>
    <source>
        <strain evidence="2 3">OD-Hann</strain>
    </source>
</reference>
<dbReference type="EMBL" id="KN613029">
    <property type="protein sequence ID" value="KHJ75150.1"/>
    <property type="molecule type" value="Genomic_DNA"/>
</dbReference>
<keyword evidence="3" id="KW-1185">Reference proteome</keyword>
<dbReference type="AlphaFoldDB" id="A0A0B1RVV6"/>
<proteinExistence type="predicted"/>
<dbReference type="Pfam" id="PF14534">
    <property type="entry name" value="DUF4440"/>
    <property type="match status" value="1"/>
</dbReference>
<dbReference type="Proteomes" id="UP000053660">
    <property type="component" value="Unassembled WGS sequence"/>
</dbReference>
<dbReference type="SUPFAM" id="SSF54427">
    <property type="entry name" value="NTF2-like"/>
    <property type="match status" value="1"/>
</dbReference>
<accession>A0A0B1RVV6</accession>
<feature type="domain" description="DUF4440" evidence="1">
    <location>
        <begin position="29"/>
        <end position="117"/>
    </location>
</feature>
<evidence type="ECO:0000259" key="1">
    <source>
        <dbReference type="Pfam" id="PF14534"/>
    </source>
</evidence>
<evidence type="ECO:0000313" key="3">
    <source>
        <dbReference type="Proteomes" id="UP000053660"/>
    </source>
</evidence>
<dbReference type="InterPro" id="IPR032710">
    <property type="entry name" value="NTF2-like_dom_sf"/>
</dbReference>
<protein>
    <recommendedName>
        <fullName evidence="1">DUF4440 domain-containing protein</fullName>
    </recommendedName>
</protein>
<gene>
    <name evidence="2" type="ORF">OESDEN_25234</name>
</gene>
<dbReference type="OrthoDB" id="5852458at2759"/>
<dbReference type="Gene3D" id="3.10.450.50">
    <property type="match status" value="1"/>
</dbReference>
<name>A0A0B1RVV6_OESDE</name>
<dbReference type="InterPro" id="IPR027843">
    <property type="entry name" value="DUF4440"/>
</dbReference>
<sequence length="126" mass="14371">MKSDECKAILHPMFENFEKQYYAGHLDKSIEENFHTDGVAVHKGVGALYGKKAILEGFSKLSEEYGKVKFARSNENFCGCDCCICASFDVAVESEKKGHVKAKAFQIWKKEGAHWKLYHDEFEILK</sequence>
<organism evidence="2 3">
    <name type="scientific">Oesophagostomum dentatum</name>
    <name type="common">Nodular worm</name>
    <dbReference type="NCBI Taxonomy" id="61180"/>
    <lineage>
        <taxon>Eukaryota</taxon>
        <taxon>Metazoa</taxon>
        <taxon>Ecdysozoa</taxon>
        <taxon>Nematoda</taxon>
        <taxon>Chromadorea</taxon>
        <taxon>Rhabditida</taxon>
        <taxon>Rhabditina</taxon>
        <taxon>Rhabditomorpha</taxon>
        <taxon>Strongyloidea</taxon>
        <taxon>Strongylidae</taxon>
        <taxon>Oesophagostomum</taxon>
    </lineage>
</organism>
<evidence type="ECO:0000313" key="2">
    <source>
        <dbReference type="EMBL" id="KHJ75150.1"/>
    </source>
</evidence>